<feature type="domain" description="C-type lectin" evidence="3">
    <location>
        <begin position="45"/>
        <end position="150"/>
    </location>
</feature>
<dbReference type="InterPro" id="IPR001304">
    <property type="entry name" value="C-type_lectin-like"/>
</dbReference>
<protein>
    <submittedName>
        <fullName evidence="4">Jg21609 protein</fullName>
    </submittedName>
</protein>
<sequence>MLFSYHIINLLVVSFSAIECKRFSFNYTSYPDIGGQLKYHNVPATWRDARLICDMEGAVLFSPYNSSMKDALDSEIKDMRTDCFGIYIGVNSIFSKGYFFSIEAVALGDMPLQWLPGEPDNADNSEDCIAYVDGCVADINCTELLPFVCYKKSTAMSKPICDTDDEGEPGPRDRCYKLHHEHRTWTQANQICVAEGGQLATIRSREEASYLRIAYLGLVTSDIAFNVIFIGFLDWSGRGDWRTIQGQSLENAGFDDWDSRHLDCSDAGKTCGALQLTNVKLISHWCEHTAPFLCAFPQNSTP</sequence>
<evidence type="ECO:0000256" key="2">
    <source>
        <dbReference type="SAM" id="SignalP"/>
    </source>
</evidence>
<dbReference type="PROSITE" id="PS50041">
    <property type="entry name" value="C_TYPE_LECTIN_2"/>
    <property type="match status" value="2"/>
</dbReference>
<dbReference type="SMART" id="SM00034">
    <property type="entry name" value="CLECT"/>
    <property type="match status" value="2"/>
</dbReference>
<dbReference type="EMBL" id="CAKXAJ010024694">
    <property type="protein sequence ID" value="CAH2229177.1"/>
    <property type="molecule type" value="Genomic_DNA"/>
</dbReference>
<dbReference type="AlphaFoldDB" id="A0A8S4R0G3"/>
<gene>
    <name evidence="4" type="primary">jg21609</name>
    <name evidence="4" type="ORF">PAEG_LOCUS8663</name>
</gene>
<evidence type="ECO:0000313" key="5">
    <source>
        <dbReference type="Proteomes" id="UP000838756"/>
    </source>
</evidence>
<dbReference type="InterPro" id="IPR018378">
    <property type="entry name" value="C-type_lectin_CS"/>
</dbReference>
<dbReference type="PANTHER" id="PTHR22801:SF63">
    <property type="entry name" value="C-TYPE LECTIN DOMAIN-CONTAINING PROTEIN"/>
    <property type="match status" value="1"/>
</dbReference>
<dbReference type="Proteomes" id="UP000838756">
    <property type="component" value="Unassembled WGS sequence"/>
</dbReference>
<keyword evidence="1" id="KW-1015">Disulfide bond</keyword>
<dbReference type="PANTHER" id="PTHR22801">
    <property type="entry name" value="LITHOSTATHINE"/>
    <property type="match status" value="1"/>
</dbReference>
<keyword evidence="2" id="KW-0732">Signal</keyword>
<keyword evidence="5" id="KW-1185">Reference proteome</keyword>
<dbReference type="CDD" id="cd00037">
    <property type="entry name" value="CLECT"/>
    <property type="match status" value="2"/>
</dbReference>
<dbReference type="Pfam" id="PF00059">
    <property type="entry name" value="Lectin_C"/>
    <property type="match status" value="2"/>
</dbReference>
<dbReference type="InterPro" id="IPR016186">
    <property type="entry name" value="C-type_lectin-like/link_sf"/>
</dbReference>
<feature type="signal peptide" evidence="2">
    <location>
        <begin position="1"/>
        <end position="20"/>
    </location>
</feature>
<feature type="chain" id="PRO_5035764017" evidence="2">
    <location>
        <begin position="21"/>
        <end position="302"/>
    </location>
</feature>
<dbReference type="PROSITE" id="PS00615">
    <property type="entry name" value="C_TYPE_LECTIN_1"/>
    <property type="match status" value="1"/>
</dbReference>
<dbReference type="SUPFAM" id="SSF56436">
    <property type="entry name" value="C-type lectin-like"/>
    <property type="match status" value="2"/>
</dbReference>
<dbReference type="Gene3D" id="3.10.100.10">
    <property type="entry name" value="Mannose-Binding Protein A, subunit A"/>
    <property type="match status" value="2"/>
</dbReference>
<name>A0A8S4R0G3_9NEOP</name>
<proteinExistence type="predicted"/>
<organism evidence="4 5">
    <name type="scientific">Pararge aegeria aegeria</name>
    <dbReference type="NCBI Taxonomy" id="348720"/>
    <lineage>
        <taxon>Eukaryota</taxon>
        <taxon>Metazoa</taxon>
        <taxon>Ecdysozoa</taxon>
        <taxon>Arthropoda</taxon>
        <taxon>Hexapoda</taxon>
        <taxon>Insecta</taxon>
        <taxon>Pterygota</taxon>
        <taxon>Neoptera</taxon>
        <taxon>Endopterygota</taxon>
        <taxon>Lepidoptera</taxon>
        <taxon>Glossata</taxon>
        <taxon>Ditrysia</taxon>
        <taxon>Papilionoidea</taxon>
        <taxon>Nymphalidae</taxon>
        <taxon>Satyrinae</taxon>
        <taxon>Satyrini</taxon>
        <taxon>Parargina</taxon>
        <taxon>Pararge</taxon>
    </lineage>
</organism>
<evidence type="ECO:0000256" key="1">
    <source>
        <dbReference type="ARBA" id="ARBA00023157"/>
    </source>
</evidence>
<reference evidence="4" key="1">
    <citation type="submission" date="2022-03" db="EMBL/GenBank/DDBJ databases">
        <authorList>
            <person name="Lindestad O."/>
        </authorList>
    </citation>
    <scope>NUCLEOTIDE SEQUENCE</scope>
</reference>
<evidence type="ECO:0000313" key="4">
    <source>
        <dbReference type="EMBL" id="CAH2229177.1"/>
    </source>
</evidence>
<dbReference type="InterPro" id="IPR050801">
    <property type="entry name" value="Ca-Dep_Lectins_ImmuneDev"/>
</dbReference>
<comment type="caution">
    <text evidence="4">The sequence shown here is derived from an EMBL/GenBank/DDBJ whole genome shotgun (WGS) entry which is preliminary data.</text>
</comment>
<dbReference type="InterPro" id="IPR016187">
    <property type="entry name" value="CTDL_fold"/>
</dbReference>
<accession>A0A8S4R0G3</accession>
<evidence type="ECO:0000259" key="3">
    <source>
        <dbReference type="PROSITE" id="PS50041"/>
    </source>
</evidence>
<dbReference type="OrthoDB" id="7357196at2759"/>
<feature type="domain" description="C-type lectin" evidence="3">
    <location>
        <begin position="171"/>
        <end position="295"/>
    </location>
</feature>